<keyword evidence="1" id="KW-0472">Membrane</keyword>
<dbReference type="AlphaFoldDB" id="A0ABD7UYD3"/>
<sequence>MTVEHQADLRLSSASAAGAAVVGIVGAAALGAAGILTPSGIESGPGMCPFAMITGLPCPGCGLTRSWVAFMHGDVAAAFGFNLFGPVLLVLTAVTALLAFATLARRRRSPLSGWRDVVVGPVGAVFLAVWIGYGLFRLADAAAGWGIFPIVV</sequence>
<protein>
    <submittedName>
        <fullName evidence="2">Protein of uncharacterized function (DUF2752)</fullName>
    </submittedName>
</protein>
<dbReference type="EMBL" id="CAACYD010000003">
    <property type="protein sequence ID" value="VFA81365.1"/>
    <property type="molecule type" value="Genomic_DNA"/>
</dbReference>
<evidence type="ECO:0000313" key="3">
    <source>
        <dbReference type="Proteomes" id="UP000360750"/>
    </source>
</evidence>
<dbReference type="InterPro" id="IPR021215">
    <property type="entry name" value="DUF2752"/>
</dbReference>
<dbReference type="Proteomes" id="UP000360750">
    <property type="component" value="Unassembled WGS sequence"/>
</dbReference>
<keyword evidence="1" id="KW-1133">Transmembrane helix</keyword>
<comment type="caution">
    <text evidence="2">The sequence shown here is derived from an EMBL/GenBank/DDBJ whole genome shotgun (WGS) entry which is preliminary data.</text>
</comment>
<reference evidence="2 3" key="1">
    <citation type="submission" date="2019-02" db="EMBL/GenBank/DDBJ databases">
        <authorList>
            <consortium name="Pathogen Informatics"/>
        </authorList>
    </citation>
    <scope>NUCLEOTIDE SEQUENCE [LARGE SCALE GENOMIC DNA]</scope>
    <source>
        <strain evidence="2 3">3012STDY6756503</strain>
    </source>
</reference>
<dbReference type="GeneID" id="60748475"/>
<keyword evidence="1" id="KW-0812">Transmembrane</keyword>
<dbReference type="Pfam" id="PF10825">
    <property type="entry name" value="DUF2752"/>
    <property type="match status" value="1"/>
</dbReference>
<evidence type="ECO:0000313" key="2">
    <source>
        <dbReference type="EMBL" id="VFA81365.1"/>
    </source>
</evidence>
<feature type="transmembrane region" description="Helical" evidence="1">
    <location>
        <begin position="16"/>
        <end position="36"/>
    </location>
</feature>
<name>A0ABD7UYD3_9ACTN</name>
<feature type="transmembrane region" description="Helical" evidence="1">
    <location>
        <begin position="83"/>
        <end position="104"/>
    </location>
</feature>
<gene>
    <name evidence="2" type="ORF">NCTC8139_00423</name>
</gene>
<proteinExistence type="predicted"/>
<feature type="transmembrane region" description="Helical" evidence="1">
    <location>
        <begin position="116"/>
        <end position="136"/>
    </location>
</feature>
<accession>A0ABD7UYD3</accession>
<evidence type="ECO:0000256" key="1">
    <source>
        <dbReference type="SAM" id="Phobius"/>
    </source>
</evidence>
<dbReference type="RefSeq" id="WP_006898744.1">
    <property type="nucleotide sequence ID" value="NZ_CAACYD010000003.1"/>
</dbReference>
<organism evidence="2 3">
    <name type="scientific">Gordonia paraffinivorans</name>
    <dbReference type="NCBI Taxonomy" id="175628"/>
    <lineage>
        <taxon>Bacteria</taxon>
        <taxon>Bacillati</taxon>
        <taxon>Actinomycetota</taxon>
        <taxon>Actinomycetes</taxon>
        <taxon>Mycobacteriales</taxon>
        <taxon>Gordoniaceae</taxon>
        <taxon>Gordonia</taxon>
    </lineage>
</organism>